<comment type="subcellular location">
    <subcellularLocation>
        <location evidence="1">Cell membrane</location>
        <topology evidence="1">Peripheral membrane protein</topology>
        <orientation evidence="1">Cytoplasmic side</orientation>
    </subcellularLocation>
</comment>
<comment type="function">
    <text evidence="1">Could be involved in insertion of integral membrane proteins into the membrane.</text>
</comment>
<keyword evidence="1" id="KW-0472">Membrane</keyword>
<comment type="similarity">
    <text evidence="1">Belongs to the UPF0161 family.</text>
</comment>
<dbReference type="InterPro" id="IPR002696">
    <property type="entry name" value="Membr_insert_effic_factor_YidD"/>
</dbReference>
<protein>
    <recommendedName>
        <fullName evidence="1">Putative membrane protein insertion efficiency factor</fullName>
    </recommendedName>
</protein>
<dbReference type="PANTHER" id="PTHR33383:SF1">
    <property type="entry name" value="MEMBRANE PROTEIN INSERTION EFFICIENCY FACTOR-RELATED"/>
    <property type="match status" value="1"/>
</dbReference>
<gene>
    <name evidence="3" type="ORF">D8872_00380</name>
</gene>
<organism evidence="3 4">
    <name type="scientific">Streptococcus cristatus</name>
    <dbReference type="NCBI Taxonomy" id="45634"/>
    <lineage>
        <taxon>Bacteria</taxon>
        <taxon>Bacillati</taxon>
        <taxon>Bacillota</taxon>
        <taxon>Bacilli</taxon>
        <taxon>Lactobacillales</taxon>
        <taxon>Streptococcaceae</taxon>
        <taxon>Streptococcus</taxon>
    </lineage>
</organism>
<evidence type="ECO:0000313" key="4">
    <source>
        <dbReference type="Proteomes" id="UP000282617"/>
    </source>
</evidence>
<dbReference type="RefSeq" id="WP_185761358.1">
    <property type="nucleotide sequence ID" value="NZ_RJNA01000001.1"/>
</dbReference>
<accession>A0A3R9IB40</accession>
<comment type="caution">
    <text evidence="3">The sequence shown here is derived from an EMBL/GenBank/DDBJ whole genome shotgun (WGS) entry which is preliminary data.</text>
</comment>
<reference evidence="3 4" key="1">
    <citation type="submission" date="2018-11" db="EMBL/GenBank/DDBJ databases">
        <title>Species Designations Belie Phenotypic and Genotypic Heterogeneity in Oral Streptococci.</title>
        <authorList>
            <person name="Velsko I."/>
        </authorList>
    </citation>
    <scope>NUCLEOTIDE SEQUENCE [LARGE SCALE GENOMIC DNA]</scope>
    <source>
        <strain evidence="3 4">BCC51</strain>
    </source>
</reference>
<evidence type="ECO:0000256" key="2">
    <source>
        <dbReference type="SAM" id="MobiDB-lite"/>
    </source>
</evidence>
<feature type="compositionally biased region" description="Basic and acidic residues" evidence="2">
    <location>
        <begin position="68"/>
        <end position="86"/>
    </location>
</feature>
<dbReference type="Pfam" id="PF01809">
    <property type="entry name" value="YidD"/>
    <property type="match status" value="1"/>
</dbReference>
<name>A0A3R9IB40_STRCR</name>
<dbReference type="HAMAP" id="MF_00386">
    <property type="entry name" value="UPF0161_YidD"/>
    <property type="match status" value="1"/>
</dbReference>
<dbReference type="SMART" id="SM01234">
    <property type="entry name" value="Haemolytic"/>
    <property type="match status" value="1"/>
</dbReference>
<proteinExistence type="inferred from homology"/>
<dbReference type="GO" id="GO:0005886">
    <property type="term" value="C:plasma membrane"/>
    <property type="evidence" value="ECO:0007669"/>
    <property type="project" value="UniProtKB-SubCell"/>
</dbReference>
<evidence type="ECO:0000256" key="1">
    <source>
        <dbReference type="HAMAP-Rule" id="MF_00386"/>
    </source>
</evidence>
<dbReference type="Proteomes" id="UP000282617">
    <property type="component" value="Unassembled WGS sequence"/>
</dbReference>
<keyword evidence="1" id="KW-1003">Cell membrane</keyword>
<dbReference type="AlphaFoldDB" id="A0A3R9IB40"/>
<sequence>MIKKLLIAPVRFYQRFISPAFPPSCRFQPTCSNYMIEAIEKHGAKGVLMGLARIGRCHPWSEEGDDPVPDHFSLRRNNSKTDFERK</sequence>
<feature type="region of interest" description="Disordered" evidence="2">
    <location>
        <begin position="61"/>
        <end position="86"/>
    </location>
</feature>
<dbReference type="EMBL" id="RJNA01000001">
    <property type="protein sequence ID" value="RSI45666.1"/>
    <property type="molecule type" value="Genomic_DNA"/>
</dbReference>
<dbReference type="NCBIfam" id="TIGR00278">
    <property type="entry name" value="membrane protein insertion efficiency factor YidD"/>
    <property type="match status" value="1"/>
</dbReference>
<dbReference type="PANTHER" id="PTHR33383">
    <property type="entry name" value="MEMBRANE PROTEIN INSERTION EFFICIENCY FACTOR-RELATED"/>
    <property type="match status" value="1"/>
</dbReference>
<evidence type="ECO:0000313" key="3">
    <source>
        <dbReference type="EMBL" id="RSI45666.1"/>
    </source>
</evidence>